<dbReference type="RefSeq" id="WP_337249546.1">
    <property type="nucleotide sequence ID" value="NZ_CP071793.1"/>
</dbReference>
<evidence type="ECO:0000256" key="1">
    <source>
        <dbReference type="ARBA" id="ARBA00004370"/>
    </source>
</evidence>
<keyword evidence="4" id="KW-1133">Transmembrane helix</keyword>
<dbReference type="GO" id="GO:0016042">
    <property type="term" value="P:lipid catabolic process"/>
    <property type="evidence" value="ECO:0007669"/>
    <property type="project" value="UniProtKB-UniRule"/>
</dbReference>
<keyword evidence="7" id="KW-0442">Lipid degradation</keyword>
<keyword evidence="3" id="KW-0812">Transmembrane</keyword>
<dbReference type="KEGG" id="scor:J3U87_32715"/>
<evidence type="ECO:0000259" key="8">
    <source>
        <dbReference type="PROSITE" id="PS50042"/>
    </source>
</evidence>
<comment type="subcellular location">
    <subcellularLocation>
        <location evidence="1">Membrane</location>
    </subcellularLocation>
</comment>
<dbReference type="PROSITE" id="PS50042">
    <property type="entry name" value="CNMP_BINDING_3"/>
    <property type="match status" value="2"/>
</dbReference>
<dbReference type="SUPFAM" id="SSF51206">
    <property type="entry name" value="cAMP-binding domain-like"/>
    <property type="match status" value="2"/>
</dbReference>
<evidence type="ECO:0000256" key="5">
    <source>
        <dbReference type="ARBA" id="ARBA00023098"/>
    </source>
</evidence>
<evidence type="ECO:0000256" key="4">
    <source>
        <dbReference type="ARBA" id="ARBA00022989"/>
    </source>
</evidence>
<dbReference type="InterPro" id="IPR000595">
    <property type="entry name" value="cNMP-bd_dom"/>
</dbReference>
<evidence type="ECO:0000313" key="10">
    <source>
        <dbReference type="EMBL" id="QTD50373.1"/>
    </source>
</evidence>
<dbReference type="PROSITE" id="PS51635">
    <property type="entry name" value="PNPLA"/>
    <property type="match status" value="1"/>
</dbReference>
<dbReference type="CDD" id="cd00038">
    <property type="entry name" value="CAP_ED"/>
    <property type="match status" value="2"/>
</dbReference>
<evidence type="ECO:0000256" key="3">
    <source>
        <dbReference type="ARBA" id="ARBA00022692"/>
    </source>
</evidence>
<feature type="short sequence motif" description="DGA/G" evidence="7">
    <location>
        <begin position="791"/>
        <end position="793"/>
    </location>
</feature>
<keyword evidence="7" id="KW-0378">Hydrolase</keyword>
<dbReference type="Pfam" id="PF01734">
    <property type="entry name" value="Patatin"/>
    <property type="match status" value="1"/>
</dbReference>
<feature type="domain" description="Cyclic nucleotide-binding" evidence="8">
    <location>
        <begin position="332"/>
        <end position="433"/>
    </location>
</feature>
<protein>
    <submittedName>
        <fullName evidence="10">Cyclic nucleotide-binding domain-containing protein</fullName>
    </submittedName>
</protein>
<dbReference type="PANTHER" id="PTHR24567">
    <property type="entry name" value="CRP FAMILY TRANSCRIPTIONAL REGULATORY PROTEIN"/>
    <property type="match status" value="1"/>
</dbReference>
<keyword evidence="6" id="KW-0472">Membrane</keyword>
<dbReference type="Pfam" id="PF24179">
    <property type="entry name" value="NTE_Ploop"/>
    <property type="match status" value="1"/>
</dbReference>
<dbReference type="InterPro" id="IPR014710">
    <property type="entry name" value="RmlC-like_jellyroll"/>
</dbReference>
<keyword evidence="11" id="KW-1185">Reference proteome</keyword>
<organism evidence="10 11">
    <name type="scientific">Sulfidibacter corallicola</name>
    <dbReference type="NCBI Taxonomy" id="2818388"/>
    <lineage>
        <taxon>Bacteria</taxon>
        <taxon>Pseudomonadati</taxon>
        <taxon>Acidobacteriota</taxon>
        <taxon>Holophagae</taxon>
        <taxon>Acanthopleuribacterales</taxon>
        <taxon>Acanthopleuribacteraceae</taxon>
        <taxon>Sulfidibacter</taxon>
    </lineage>
</organism>
<dbReference type="GO" id="GO:0016020">
    <property type="term" value="C:membrane"/>
    <property type="evidence" value="ECO:0007669"/>
    <property type="project" value="UniProtKB-SubCell"/>
</dbReference>
<dbReference type="SMART" id="SM00100">
    <property type="entry name" value="cNMP"/>
    <property type="match status" value="2"/>
</dbReference>
<dbReference type="EMBL" id="CP071793">
    <property type="protein sequence ID" value="QTD50373.1"/>
    <property type="molecule type" value="Genomic_DNA"/>
</dbReference>
<evidence type="ECO:0000256" key="6">
    <source>
        <dbReference type="ARBA" id="ARBA00023136"/>
    </source>
</evidence>
<feature type="short sequence motif" description="GXSXG" evidence="7">
    <location>
        <begin position="675"/>
        <end position="679"/>
    </location>
</feature>
<evidence type="ECO:0000256" key="7">
    <source>
        <dbReference type="PROSITE-ProRule" id="PRU01161"/>
    </source>
</evidence>
<dbReference type="InterPro" id="IPR018490">
    <property type="entry name" value="cNMP-bd_dom_sf"/>
</dbReference>
<proteinExistence type="inferred from homology"/>
<gene>
    <name evidence="10" type="ORF">J3U87_32715</name>
</gene>
<dbReference type="Pfam" id="PF00027">
    <property type="entry name" value="cNMP_binding"/>
    <property type="match status" value="2"/>
</dbReference>
<evidence type="ECO:0000256" key="2">
    <source>
        <dbReference type="ARBA" id="ARBA00006636"/>
    </source>
</evidence>
<dbReference type="PROSITE" id="PS00888">
    <property type="entry name" value="CNMP_BINDING_1"/>
    <property type="match status" value="1"/>
</dbReference>
<dbReference type="AlphaFoldDB" id="A0A8A4TLC3"/>
<feature type="active site" description="Proton acceptor" evidence="7">
    <location>
        <position position="791"/>
    </location>
</feature>
<name>A0A8A4TLC3_SULCO</name>
<keyword evidence="5 7" id="KW-0443">Lipid metabolism</keyword>
<feature type="active site" description="Nucleophile" evidence="7">
    <location>
        <position position="677"/>
    </location>
</feature>
<dbReference type="InterPro" id="IPR016035">
    <property type="entry name" value="Acyl_Trfase/lysoPLipase"/>
</dbReference>
<dbReference type="GO" id="GO:0005829">
    <property type="term" value="C:cytosol"/>
    <property type="evidence" value="ECO:0007669"/>
    <property type="project" value="TreeGrafter"/>
</dbReference>
<dbReference type="PANTHER" id="PTHR24567:SF26">
    <property type="entry name" value="REGULATORY PROTEIN YEIL"/>
    <property type="match status" value="1"/>
</dbReference>
<reference evidence="10" key="1">
    <citation type="submission" date="2021-03" db="EMBL/GenBank/DDBJ databases">
        <title>Acanthopleuribacteraceae sp. M133.</title>
        <authorList>
            <person name="Wang G."/>
        </authorList>
    </citation>
    <scope>NUCLEOTIDE SEQUENCE</scope>
    <source>
        <strain evidence="10">M133</strain>
    </source>
</reference>
<dbReference type="Gene3D" id="2.60.120.10">
    <property type="entry name" value="Jelly Rolls"/>
    <property type="match status" value="2"/>
</dbReference>
<dbReference type="SUPFAM" id="SSF52151">
    <property type="entry name" value="FabD/lysophospholipase-like"/>
    <property type="match status" value="1"/>
</dbReference>
<comment type="similarity">
    <text evidence="2">Belongs to the NTE family.</text>
</comment>
<dbReference type="InterPro" id="IPR056556">
    <property type="entry name" value="NTE1_P-loop_dom"/>
</dbReference>
<feature type="domain" description="Cyclic nucleotide-binding" evidence="8">
    <location>
        <begin position="17"/>
        <end position="117"/>
    </location>
</feature>
<accession>A0A8A4TLC3</accession>
<comment type="caution">
    <text evidence="7">Lacks conserved residue(s) required for the propagation of feature annotation.</text>
</comment>
<sequence>MNSTADRLDFLRDQVPLFASLSDRDLTALDAHFQPRFVPAGQKLLKQGEVGREVFVVWCGLFEVLREEQPGRSKRVGWSARGDLIGEGAVFTDRPRSADVIARRDSLVLAVGAEAFQASFALDWPRIRQIMGFILERAARREARPGPIVIAANCANHAGLQDLVYNALQHALFERAEGELLEISDFATAFDPEVLNRPLTDPVWRDVADWFENQQERLRYVWMLNDLEQEGWNKLVQRNADLVVMFNSPDRDPTPVAREDKIFTTRLRRPAELVLVNPHESLTSVDREAWSIPRNIGRVHILSAPHHIQAGRLIDQLVNNLVWPERLSEFSVFDGLQPEDRALIYEDIRWVNVDGGETLVEQGEPAGHVYLISTGRFQVTEVHQGETAETRFLGPGDSFGATDILSDGKYQGTVRALRDGSVARIRANRFLELAELLPSLTRNLARLVAGHGRQGPERRRYHVTNIALFPISRGVDVGPLAERLAMAARPFGPSKHLEAASIEGYLGAGMSAIGRGEAGDSNLLEYFHRLEANHTTIVYACDSNVTPWTLRCLRQADRLVLVASPEDDPAVGEKERRLLQDVQSNSHAPCHLALMHPAEALEGQNTAAWLDSRAYLAGYHHLRRGNQKDLAALARKLTNRAIGVAFSGAPSRVLSHLGVYRAMAELNMPIDVLAGSSSGTVAAAMLATGVTPGDALNSGLELNHSLPNTRSFQPHLLSLTSGDALANAYRRLFGDRRIEDQFRHCVFTAVDINRHRLVRLQTGPIWLLVRASCALPAVWPPVWLGDDLLVDGGSVTYLPLDEILEACAEGLAVASDPDSEFGLDREAFPDFSRYGHHVSGWRILAHHLNPFKRRQRYPMISDVLFHTLCFPGPQQQNRLRQLARDPAVYFLRPDLGRENLFQVSNETARSMEGKGHQAALQALGEAPRFWE</sequence>
<evidence type="ECO:0000313" key="11">
    <source>
        <dbReference type="Proteomes" id="UP000663929"/>
    </source>
</evidence>
<dbReference type="InterPro" id="IPR002641">
    <property type="entry name" value="PNPLA_dom"/>
</dbReference>
<dbReference type="GO" id="GO:0004622">
    <property type="term" value="F:phosphatidylcholine lysophospholipase activity"/>
    <property type="evidence" value="ECO:0007669"/>
    <property type="project" value="UniProtKB-ARBA"/>
</dbReference>
<dbReference type="InterPro" id="IPR050397">
    <property type="entry name" value="Env_Response_Regulators"/>
</dbReference>
<evidence type="ECO:0000259" key="9">
    <source>
        <dbReference type="PROSITE" id="PS51635"/>
    </source>
</evidence>
<dbReference type="Gene3D" id="3.40.1090.10">
    <property type="entry name" value="Cytosolic phospholipase A2 catalytic domain"/>
    <property type="match status" value="2"/>
</dbReference>
<feature type="domain" description="PNPLA" evidence="9">
    <location>
        <begin position="644"/>
        <end position="804"/>
    </location>
</feature>
<dbReference type="InterPro" id="IPR018488">
    <property type="entry name" value="cNMP-bd_CS"/>
</dbReference>
<dbReference type="Proteomes" id="UP000663929">
    <property type="component" value="Chromosome"/>
</dbReference>
<dbReference type="GO" id="GO:0003700">
    <property type="term" value="F:DNA-binding transcription factor activity"/>
    <property type="evidence" value="ECO:0007669"/>
    <property type="project" value="TreeGrafter"/>
</dbReference>
<dbReference type="PROSITE" id="PS00889">
    <property type="entry name" value="CNMP_BINDING_2"/>
    <property type="match status" value="1"/>
</dbReference>